<dbReference type="InterPro" id="IPR046848">
    <property type="entry name" value="E_motif"/>
</dbReference>
<evidence type="ECO:0000256" key="2">
    <source>
        <dbReference type="PROSITE-ProRule" id="PRU00708"/>
    </source>
</evidence>
<dbReference type="FunFam" id="1.25.40.10:FF:000196">
    <property type="entry name" value="Pentatricopeptide repeat-containing protein At4g14850"/>
    <property type="match status" value="1"/>
</dbReference>
<sequence length="598" mass="66680">MLESDVIANEFTLSAALLACTELAALNFASQILSLIIRLGIESDSRIRICLIGLYSNCGLMNEAARVFDRMGAVDLVGFTSLISGFCRNKMFDSAVRVFGQMIDRGVHPNEHTITSILTACGPLLGKQIHTYMIKTMINQSVYSSSALIEMYSRNYEFNMAKLVFDELDDKNVVTWSSMISCCLHKESVDEALKLFEEMVLEGIKPNEFTFATVIGACGLFSGSIKLGQQLHCLVIKLNFAIENRISNALITMYSRNGDVKDLEKVFKRTKNRDVASWCAVVSGYFQNGFHEKSIRLLVAMHNQGVTPNEYGLSSALSSCSNLAVLDQGKQFHCLALKLGCAFDVCTGNALVNMYAKCGILDDARLAFDVMTTHDVMSWNSLIHGYAHNGHGRTAIKVFTEMVEMNLLIPDHSTFLALLVACGHIGHVDDAIKYFRVMKDLYGINPSSSHYACMVDMMGRAGLFKAAICIIEQMPFEPDVLMWKTLLGSCKLHGNLELGKIAAKKVLELTPDDSAGYILLSNLHAMHREWREVKRVRLMMDERGVKKDAGWSWIEVKSEIHAFIANDESHPKSEVIYQRLVELYEVIRDEVCSTESGL</sequence>
<proteinExistence type="predicted"/>
<accession>A0A5P1F7I4</accession>
<keyword evidence="4" id="KW-1185">Reference proteome</keyword>
<evidence type="ECO:0000256" key="1">
    <source>
        <dbReference type="ARBA" id="ARBA00022737"/>
    </source>
</evidence>
<organism evidence="3 4">
    <name type="scientific">Asparagus officinalis</name>
    <name type="common">Garden asparagus</name>
    <dbReference type="NCBI Taxonomy" id="4686"/>
    <lineage>
        <taxon>Eukaryota</taxon>
        <taxon>Viridiplantae</taxon>
        <taxon>Streptophyta</taxon>
        <taxon>Embryophyta</taxon>
        <taxon>Tracheophyta</taxon>
        <taxon>Spermatophyta</taxon>
        <taxon>Magnoliopsida</taxon>
        <taxon>Liliopsida</taxon>
        <taxon>Asparagales</taxon>
        <taxon>Asparagaceae</taxon>
        <taxon>Asparagoideae</taxon>
        <taxon>Asparagus</taxon>
    </lineage>
</organism>
<dbReference type="GO" id="GO:0009451">
    <property type="term" value="P:RNA modification"/>
    <property type="evidence" value="ECO:0007669"/>
    <property type="project" value="InterPro"/>
</dbReference>
<dbReference type="AlphaFoldDB" id="A0A5P1F7I4"/>
<dbReference type="SUPFAM" id="SSF48452">
    <property type="entry name" value="TPR-like"/>
    <property type="match status" value="1"/>
</dbReference>
<dbReference type="Pfam" id="PF01535">
    <property type="entry name" value="PPR"/>
    <property type="match status" value="3"/>
</dbReference>
<dbReference type="Gramene" id="ONK72460">
    <property type="protein sequence ID" value="ONK72460"/>
    <property type="gene ID" value="A4U43_C04F19670"/>
</dbReference>
<gene>
    <name evidence="3" type="ORF">A4U43_C04F19670</name>
</gene>
<dbReference type="Gene3D" id="1.25.40.10">
    <property type="entry name" value="Tetratricopeptide repeat domain"/>
    <property type="match status" value="4"/>
</dbReference>
<dbReference type="GO" id="GO:0003723">
    <property type="term" value="F:RNA binding"/>
    <property type="evidence" value="ECO:0007669"/>
    <property type="project" value="InterPro"/>
</dbReference>
<dbReference type="FunFam" id="1.25.40.10:FF:000285">
    <property type="entry name" value="Pentatricopeptide repeat-containing protein, chloroplastic"/>
    <property type="match status" value="1"/>
</dbReference>
<dbReference type="PANTHER" id="PTHR47926">
    <property type="entry name" value="PENTATRICOPEPTIDE REPEAT-CONTAINING PROTEIN"/>
    <property type="match status" value="1"/>
</dbReference>
<dbReference type="NCBIfam" id="TIGR00756">
    <property type="entry name" value="PPR"/>
    <property type="match status" value="4"/>
</dbReference>
<feature type="repeat" description="PPR" evidence="2">
    <location>
        <begin position="172"/>
        <end position="206"/>
    </location>
</feature>
<dbReference type="FunFam" id="1.25.40.10:FF:000738">
    <property type="entry name" value="Pentatricopeptide repeat-containing protein chloroplastic"/>
    <property type="match status" value="1"/>
</dbReference>
<dbReference type="EMBL" id="CM007384">
    <property type="protein sequence ID" value="ONK72460.1"/>
    <property type="molecule type" value="Genomic_DNA"/>
</dbReference>
<dbReference type="InterPro" id="IPR011990">
    <property type="entry name" value="TPR-like_helical_dom_sf"/>
</dbReference>
<dbReference type="InterPro" id="IPR002885">
    <property type="entry name" value="PPR_rpt"/>
</dbReference>
<keyword evidence="1" id="KW-0677">Repeat</keyword>
<feature type="repeat" description="PPR" evidence="2">
    <location>
        <begin position="75"/>
        <end position="109"/>
    </location>
</feature>
<dbReference type="Pfam" id="PF13041">
    <property type="entry name" value="PPR_2"/>
    <property type="match status" value="3"/>
</dbReference>
<protein>
    <recommendedName>
        <fullName evidence="5">Pentatricopeptide repeat-containing protein</fullName>
    </recommendedName>
</protein>
<evidence type="ECO:0008006" key="5">
    <source>
        <dbReference type="Google" id="ProtNLM"/>
    </source>
</evidence>
<dbReference type="InterPro" id="IPR046960">
    <property type="entry name" value="PPR_At4g14850-like_plant"/>
</dbReference>
<dbReference type="PANTHER" id="PTHR47926:SF364">
    <property type="entry name" value="PENTATRICOPEPTIDE REPEAT-CONTAINING PROTEIN"/>
    <property type="match status" value="1"/>
</dbReference>
<dbReference type="PROSITE" id="PS51375">
    <property type="entry name" value="PPR"/>
    <property type="match status" value="4"/>
</dbReference>
<dbReference type="FunFam" id="1.25.40.10:FF:000031">
    <property type="entry name" value="Pentatricopeptide repeat-containing protein mitochondrial"/>
    <property type="match status" value="1"/>
</dbReference>
<feature type="repeat" description="PPR" evidence="2">
    <location>
        <begin position="274"/>
        <end position="308"/>
    </location>
</feature>
<name>A0A5P1F7I4_ASPOF</name>
<evidence type="ECO:0000313" key="3">
    <source>
        <dbReference type="EMBL" id="ONK72460.1"/>
    </source>
</evidence>
<feature type="repeat" description="PPR" evidence="2">
    <location>
        <begin position="375"/>
        <end position="409"/>
    </location>
</feature>
<dbReference type="OMA" id="DPNEHTI"/>
<dbReference type="Pfam" id="PF20431">
    <property type="entry name" value="E_motif"/>
    <property type="match status" value="1"/>
</dbReference>
<dbReference type="Proteomes" id="UP000243459">
    <property type="component" value="Chromosome 4"/>
</dbReference>
<evidence type="ECO:0000313" key="4">
    <source>
        <dbReference type="Proteomes" id="UP000243459"/>
    </source>
</evidence>
<reference evidence="4" key="1">
    <citation type="journal article" date="2017" name="Nat. Commun.">
        <title>The asparagus genome sheds light on the origin and evolution of a young Y chromosome.</title>
        <authorList>
            <person name="Harkess A."/>
            <person name="Zhou J."/>
            <person name="Xu C."/>
            <person name="Bowers J.E."/>
            <person name="Van der Hulst R."/>
            <person name="Ayyampalayam S."/>
            <person name="Mercati F."/>
            <person name="Riccardi P."/>
            <person name="McKain M.R."/>
            <person name="Kakrana A."/>
            <person name="Tang H."/>
            <person name="Ray J."/>
            <person name="Groenendijk J."/>
            <person name="Arikit S."/>
            <person name="Mathioni S.M."/>
            <person name="Nakano M."/>
            <person name="Shan H."/>
            <person name="Telgmann-Rauber A."/>
            <person name="Kanno A."/>
            <person name="Yue Z."/>
            <person name="Chen H."/>
            <person name="Li W."/>
            <person name="Chen Y."/>
            <person name="Xu X."/>
            <person name="Zhang Y."/>
            <person name="Luo S."/>
            <person name="Chen H."/>
            <person name="Gao J."/>
            <person name="Mao Z."/>
            <person name="Pires J.C."/>
            <person name="Luo M."/>
            <person name="Kudrna D."/>
            <person name="Wing R.A."/>
            <person name="Meyers B.C."/>
            <person name="Yi K."/>
            <person name="Kong H."/>
            <person name="Lavrijsen P."/>
            <person name="Sunseri F."/>
            <person name="Falavigna A."/>
            <person name="Ye Y."/>
            <person name="Leebens-Mack J.H."/>
            <person name="Chen G."/>
        </authorList>
    </citation>
    <scope>NUCLEOTIDE SEQUENCE [LARGE SCALE GENOMIC DNA]</scope>
    <source>
        <strain evidence="4">cv. DH0086</strain>
    </source>
</reference>